<protein>
    <submittedName>
        <fullName evidence="2">Helix-turn-helix transcriptional regulator</fullName>
    </submittedName>
</protein>
<dbReference type="GO" id="GO:0003677">
    <property type="term" value="F:DNA binding"/>
    <property type="evidence" value="ECO:0007669"/>
    <property type="project" value="InterPro"/>
</dbReference>
<dbReference type="Pfam" id="PF13443">
    <property type="entry name" value="HTH_26"/>
    <property type="match status" value="1"/>
</dbReference>
<organism evidence="2 3">
    <name type="scientific">Acanthopleuribacter pedis</name>
    <dbReference type="NCBI Taxonomy" id="442870"/>
    <lineage>
        <taxon>Bacteria</taxon>
        <taxon>Pseudomonadati</taxon>
        <taxon>Acidobacteriota</taxon>
        <taxon>Holophagae</taxon>
        <taxon>Acanthopleuribacterales</taxon>
        <taxon>Acanthopleuribacteraceae</taxon>
        <taxon>Acanthopleuribacter</taxon>
    </lineage>
</organism>
<comment type="caution">
    <text evidence="2">The sequence shown here is derived from an EMBL/GenBank/DDBJ whole genome shotgun (WGS) entry which is preliminary data.</text>
</comment>
<gene>
    <name evidence="2" type="ORF">J3U88_19760</name>
</gene>
<feature type="domain" description="HTH cro/C1-type" evidence="1">
    <location>
        <begin position="11"/>
        <end position="65"/>
    </location>
</feature>
<dbReference type="EMBL" id="JAFREP010000019">
    <property type="protein sequence ID" value="MBO1320725.1"/>
    <property type="molecule type" value="Genomic_DNA"/>
</dbReference>
<dbReference type="RefSeq" id="WP_207860679.1">
    <property type="nucleotide sequence ID" value="NZ_JAFREP010000019.1"/>
</dbReference>
<proteinExistence type="predicted"/>
<dbReference type="AlphaFoldDB" id="A0A8J7QMI3"/>
<dbReference type="InterPro" id="IPR010982">
    <property type="entry name" value="Lambda_DNA-bd_dom_sf"/>
</dbReference>
<evidence type="ECO:0000313" key="3">
    <source>
        <dbReference type="Proteomes" id="UP000664417"/>
    </source>
</evidence>
<dbReference type="Gene3D" id="1.10.260.40">
    <property type="entry name" value="lambda repressor-like DNA-binding domains"/>
    <property type="match status" value="1"/>
</dbReference>
<reference evidence="2" key="1">
    <citation type="submission" date="2021-03" db="EMBL/GenBank/DDBJ databases">
        <authorList>
            <person name="Wang G."/>
        </authorList>
    </citation>
    <scope>NUCLEOTIDE SEQUENCE</scope>
    <source>
        <strain evidence="2">KCTC 12899</strain>
    </source>
</reference>
<dbReference type="SUPFAM" id="SSF47413">
    <property type="entry name" value="lambda repressor-like DNA-binding domains"/>
    <property type="match status" value="1"/>
</dbReference>
<name>A0A8J7QMI3_9BACT</name>
<keyword evidence="3" id="KW-1185">Reference proteome</keyword>
<evidence type="ECO:0000259" key="1">
    <source>
        <dbReference type="Pfam" id="PF13443"/>
    </source>
</evidence>
<sequence length="250" mass="28859">MSETAALVDALKRVLRSQKITYADLARQLDLSESSMKRCFAQHQFTLDRFEQICQIAGVQMAELAALAAGHRDAVTQLTEEQEEELVRDEKLLLVTMLVLNHWSSAEIMEYYAVTEQELLRRLLKLDQLKMIELLPGDRIRPKVSRHFAWRPDGPVQAYYAQFMRDDFMRSDFSEAHCHKRFLGALISPQSMALMHRAIDQLAVKLDELIQADTSLPLEEKLGVAAVFAIRPWEVPSFRAMRRFPERHSC</sequence>
<evidence type="ECO:0000313" key="2">
    <source>
        <dbReference type="EMBL" id="MBO1320725.1"/>
    </source>
</evidence>
<dbReference type="InterPro" id="IPR001387">
    <property type="entry name" value="Cro/C1-type_HTH"/>
</dbReference>
<dbReference type="Proteomes" id="UP000664417">
    <property type="component" value="Unassembled WGS sequence"/>
</dbReference>
<accession>A0A8J7QMI3</accession>